<dbReference type="GO" id="GO:0005886">
    <property type="term" value="C:plasma membrane"/>
    <property type="evidence" value="ECO:0007669"/>
    <property type="project" value="UniProtKB-SubCell"/>
</dbReference>
<comment type="caution">
    <text evidence="9">The sequence shown here is derived from an EMBL/GenBank/DDBJ whole genome shotgun (WGS) entry which is preliminary data.</text>
</comment>
<reference evidence="9" key="1">
    <citation type="journal article" date="2021" name="PeerJ">
        <title>Extensive microbial diversity within the chicken gut microbiome revealed by metagenomics and culture.</title>
        <authorList>
            <person name="Gilroy R."/>
            <person name="Ravi A."/>
            <person name="Getino M."/>
            <person name="Pursley I."/>
            <person name="Horton D.L."/>
            <person name="Alikhan N.F."/>
            <person name="Baker D."/>
            <person name="Gharbi K."/>
            <person name="Hall N."/>
            <person name="Watson M."/>
            <person name="Adriaenssens E.M."/>
            <person name="Foster-Nyarko E."/>
            <person name="Jarju S."/>
            <person name="Secka A."/>
            <person name="Antonio M."/>
            <person name="Oren A."/>
            <person name="Chaudhuri R.R."/>
            <person name="La Ragione R."/>
            <person name="Hildebrand F."/>
            <person name="Pallen M.J."/>
        </authorList>
    </citation>
    <scope>NUCLEOTIDE SEQUENCE</scope>
    <source>
        <strain evidence="9">CHK33-5263</strain>
    </source>
</reference>
<name>A0A9D2DWF2_9FIRM</name>
<dbReference type="InterPro" id="IPR000515">
    <property type="entry name" value="MetI-like"/>
</dbReference>
<feature type="transmembrane region" description="Helical" evidence="7">
    <location>
        <begin position="143"/>
        <end position="163"/>
    </location>
</feature>
<dbReference type="InterPro" id="IPR050809">
    <property type="entry name" value="UgpAE/MalFG_permease"/>
</dbReference>
<dbReference type="PANTHER" id="PTHR43227">
    <property type="entry name" value="BLL4140 PROTEIN"/>
    <property type="match status" value="1"/>
</dbReference>
<dbReference type="CDD" id="cd06261">
    <property type="entry name" value="TM_PBP2"/>
    <property type="match status" value="1"/>
</dbReference>
<keyword evidence="3" id="KW-1003">Cell membrane</keyword>
<accession>A0A9D2DWF2</accession>
<evidence type="ECO:0000313" key="9">
    <source>
        <dbReference type="EMBL" id="HIZ24311.1"/>
    </source>
</evidence>
<reference evidence="9" key="2">
    <citation type="submission" date="2021-04" db="EMBL/GenBank/DDBJ databases">
        <authorList>
            <person name="Gilroy R."/>
        </authorList>
    </citation>
    <scope>NUCLEOTIDE SEQUENCE</scope>
    <source>
        <strain evidence="9">CHK33-5263</strain>
    </source>
</reference>
<dbReference type="SUPFAM" id="SSF161098">
    <property type="entry name" value="MetI-like"/>
    <property type="match status" value="1"/>
</dbReference>
<sequence length="330" mass="36763">MTEEIISCAEAGEGTLGEGEQKTQSKKRKPWTGNDWVLIGMASLSVVFLAVFAYAPLYGLVLAFKDGDGWLNISQAISVAKWCGFDNFTAFFDDPDFWNIILNTLGLNILQLLINFPLPILFAVFTAELISDHFKKFVQTVTFFPHFISWAVYGGIFLSLFALDTGLPALLQQWGLTDHKVDILGDPDYFWWIIIGTSLLKGMGWGSVIYVAAIAAIPQELYEAAKMDGANRFHKIVYITIPSIAPTITLFFILSVSGLLNNGIEHLLVFQNTSNIERSEVLDTYIYKYGIPDFRYSYATAIGLLKSIISLFLLVSGNWVCKKVSGKGIY</sequence>
<dbReference type="PROSITE" id="PS50928">
    <property type="entry name" value="ABC_TM1"/>
    <property type="match status" value="1"/>
</dbReference>
<evidence type="ECO:0000256" key="2">
    <source>
        <dbReference type="ARBA" id="ARBA00022448"/>
    </source>
</evidence>
<evidence type="ECO:0000256" key="1">
    <source>
        <dbReference type="ARBA" id="ARBA00004651"/>
    </source>
</evidence>
<protein>
    <submittedName>
        <fullName evidence="9">ABC transporter permease subunit</fullName>
    </submittedName>
</protein>
<evidence type="ECO:0000256" key="4">
    <source>
        <dbReference type="ARBA" id="ARBA00022692"/>
    </source>
</evidence>
<evidence type="ECO:0000313" key="10">
    <source>
        <dbReference type="Proteomes" id="UP000824044"/>
    </source>
</evidence>
<evidence type="ECO:0000256" key="5">
    <source>
        <dbReference type="ARBA" id="ARBA00022989"/>
    </source>
</evidence>
<keyword evidence="4 7" id="KW-0812">Transmembrane</keyword>
<dbReference type="GO" id="GO:0055085">
    <property type="term" value="P:transmembrane transport"/>
    <property type="evidence" value="ECO:0007669"/>
    <property type="project" value="InterPro"/>
</dbReference>
<dbReference type="InterPro" id="IPR035906">
    <property type="entry name" value="MetI-like_sf"/>
</dbReference>
<evidence type="ECO:0000256" key="6">
    <source>
        <dbReference type="ARBA" id="ARBA00023136"/>
    </source>
</evidence>
<organism evidence="9 10">
    <name type="scientific">Candidatus Gallimonas intestinigallinarum</name>
    <dbReference type="NCBI Taxonomy" id="2838604"/>
    <lineage>
        <taxon>Bacteria</taxon>
        <taxon>Bacillati</taxon>
        <taxon>Bacillota</taxon>
        <taxon>Clostridia</taxon>
        <taxon>Candidatus Gallimonas</taxon>
    </lineage>
</organism>
<dbReference type="EMBL" id="DXBS01000051">
    <property type="protein sequence ID" value="HIZ24311.1"/>
    <property type="molecule type" value="Genomic_DNA"/>
</dbReference>
<dbReference type="Proteomes" id="UP000824044">
    <property type="component" value="Unassembled WGS sequence"/>
</dbReference>
<proteinExistence type="inferred from homology"/>
<keyword evidence="2 7" id="KW-0813">Transport</keyword>
<comment type="similarity">
    <text evidence="7">Belongs to the binding-protein-dependent transport system permease family.</text>
</comment>
<evidence type="ECO:0000259" key="8">
    <source>
        <dbReference type="PROSITE" id="PS50928"/>
    </source>
</evidence>
<feature type="transmembrane region" description="Helical" evidence="7">
    <location>
        <begin position="298"/>
        <end position="321"/>
    </location>
</feature>
<dbReference type="AlphaFoldDB" id="A0A9D2DWF2"/>
<keyword evidence="6 7" id="KW-0472">Membrane</keyword>
<feature type="transmembrane region" description="Helical" evidence="7">
    <location>
        <begin position="236"/>
        <end position="260"/>
    </location>
</feature>
<feature type="transmembrane region" description="Helical" evidence="7">
    <location>
        <begin position="189"/>
        <end position="215"/>
    </location>
</feature>
<feature type="domain" description="ABC transmembrane type-1" evidence="8">
    <location>
        <begin position="101"/>
        <end position="317"/>
    </location>
</feature>
<feature type="transmembrane region" description="Helical" evidence="7">
    <location>
        <begin position="109"/>
        <end position="131"/>
    </location>
</feature>
<dbReference type="Gene3D" id="1.10.3720.10">
    <property type="entry name" value="MetI-like"/>
    <property type="match status" value="1"/>
</dbReference>
<dbReference type="Pfam" id="PF00528">
    <property type="entry name" value="BPD_transp_1"/>
    <property type="match status" value="1"/>
</dbReference>
<feature type="transmembrane region" description="Helical" evidence="7">
    <location>
        <begin position="36"/>
        <end position="55"/>
    </location>
</feature>
<evidence type="ECO:0000256" key="7">
    <source>
        <dbReference type="RuleBase" id="RU363032"/>
    </source>
</evidence>
<dbReference type="PANTHER" id="PTHR43227:SF11">
    <property type="entry name" value="BLL4140 PROTEIN"/>
    <property type="match status" value="1"/>
</dbReference>
<gene>
    <name evidence="9" type="ORF">H9812_02400</name>
</gene>
<evidence type="ECO:0000256" key="3">
    <source>
        <dbReference type="ARBA" id="ARBA00022475"/>
    </source>
</evidence>
<keyword evidence="5 7" id="KW-1133">Transmembrane helix</keyword>
<comment type="subcellular location">
    <subcellularLocation>
        <location evidence="1 7">Cell membrane</location>
        <topology evidence="1 7">Multi-pass membrane protein</topology>
    </subcellularLocation>
</comment>